<organism evidence="9 10">
    <name type="scientific">Batrachochytrium dendrobatidis (strain JAM81 / FGSC 10211)</name>
    <name type="common">Frog chytrid fungus</name>
    <dbReference type="NCBI Taxonomy" id="684364"/>
    <lineage>
        <taxon>Eukaryota</taxon>
        <taxon>Fungi</taxon>
        <taxon>Fungi incertae sedis</taxon>
        <taxon>Chytridiomycota</taxon>
        <taxon>Chytridiomycota incertae sedis</taxon>
        <taxon>Chytridiomycetes</taxon>
        <taxon>Rhizophydiales</taxon>
        <taxon>Rhizophydiales incertae sedis</taxon>
        <taxon>Batrachochytrium</taxon>
    </lineage>
</organism>
<protein>
    <recommendedName>
        <fullName evidence="8">HMA domain-containing protein</fullName>
    </recommendedName>
</protein>
<proteinExistence type="inferred from homology"/>
<evidence type="ECO:0000259" key="8">
    <source>
        <dbReference type="PROSITE" id="PS50846"/>
    </source>
</evidence>
<keyword evidence="3" id="KW-0187">Copper transport</keyword>
<keyword evidence="10" id="KW-1185">Reference proteome</keyword>
<evidence type="ECO:0000313" key="10">
    <source>
        <dbReference type="Proteomes" id="UP000007241"/>
    </source>
</evidence>
<dbReference type="GO" id="GO:0006825">
    <property type="term" value="P:copper ion transport"/>
    <property type="evidence" value="ECO:0000318"/>
    <property type="project" value="GO_Central"/>
</dbReference>
<evidence type="ECO:0000256" key="1">
    <source>
        <dbReference type="ARBA" id="ARBA00022448"/>
    </source>
</evidence>
<dbReference type="PROSITE" id="PS50846">
    <property type="entry name" value="HMA_2"/>
    <property type="match status" value="1"/>
</dbReference>
<gene>
    <name evidence="9" type="ORF">BATDEDRAFT_91638</name>
</gene>
<keyword evidence="2" id="KW-0479">Metal-binding</keyword>
<dbReference type="SUPFAM" id="SSF55008">
    <property type="entry name" value="HMA, heavy metal-associated domain"/>
    <property type="match status" value="1"/>
</dbReference>
<dbReference type="Proteomes" id="UP000007241">
    <property type="component" value="Unassembled WGS sequence"/>
</dbReference>
<keyword evidence="6" id="KW-0143">Chaperone</keyword>
<dbReference type="CDD" id="cd00371">
    <property type="entry name" value="HMA"/>
    <property type="match status" value="1"/>
</dbReference>
<dbReference type="EMBL" id="GL882892">
    <property type="protein sequence ID" value="EGF77289.1"/>
    <property type="molecule type" value="Genomic_DNA"/>
</dbReference>
<dbReference type="GO" id="GO:0016531">
    <property type="term" value="F:copper chaperone activity"/>
    <property type="evidence" value="ECO:0000318"/>
    <property type="project" value="GO_Central"/>
</dbReference>
<dbReference type="HOGENOM" id="CLU_134973_3_1_1"/>
<evidence type="ECO:0000256" key="2">
    <source>
        <dbReference type="ARBA" id="ARBA00022723"/>
    </source>
</evidence>
<dbReference type="GeneID" id="18244338"/>
<dbReference type="OMA" id="MTHTYKF"/>
<dbReference type="PANTHER" id="PTHR46365:SF1">
    <property type="entry name" value="COPPER TRANSPORT PROTEIN ATOX1"/>
    <property type="match status" value="1"/>
</dbReference>
<evidence type="ECO:0000313" key="9">
    <source>
        <dbReference type="EMBL" id="EGF77289.1"/>
    </source>
</evidence>
<feature type="domain" description="HMA" evidence="8">
    <location>
        <begin position="1"/>
        <end position="55"/>
    </location>
</feature>
<dbReference type="GO" id="GO:0046872">
    <property type="term" value="F:metal ion binding"/>
    <property type="evidence" value="ECO:0007669"/>
    <property type="project" value="UniProtKB-KW"/>
</dbReference>
<evidence type="ECO:0000256" key="4">
    <source>
        <dbReference type="ARBA" id="ARBA00023008"/>
    </source>
</evidence>
<dbReference type="InterPro" id="IPR036163">
    <property type="entry name" value="HMA_dom_sf"/>
</dbReference>
<dbReference type="Gene3D" id="3.30.70.100">
    <property type="match status" value="1"/>
</dbReference>
<dbReference type="OrthoDB" id="689350at2759"/>
<keyword evidence="4" id="KW-0186">Copper</keyword>
<evidence type="ECO:0000256" key="5">
    <source>
        <dbReference type="ARBA" id="ARBA00023065"/>
    </source>
</evidence>
<comment type="similarity">
    <text evidence="7">Belongs to the ATX1 family.</text>
</comment>
<evidence type="ECO:0000256" key="6">
    <source>
        <dbReference type="ARBA" id="ARBA00023186"/>
    </source>
</evidence>
<dbReference type="RefSeq" id="XP_006682031.1">
    <property type="nucleotide sequence ID" value="XM_006681968.1"/>
</dbReference>
<name>F4PB99_BATDJ</name>
<dbReference type="InterPro" id="IPR006121">
    <property type="entry name" value="HMA_dom"/>
</dbReference>
<dbReference type="FunFam" id="3.30.70.100:FF:000114">
    <property type="match status" value="1"/>
</dbReference>
<dbReference type="GO" id="GO:0005829">
    <property type="term" value="C:cytosol"/>
    <property type="evidence" value="ECO:0000318"/>
    <property type="project" value="GO_Central"/>
</dbReference>
<dbReference type="AlphaFoldDB" id="F4PB99"/>
<dbReference type="PANTHER" id="PTHR46365">
    <property type="entry name" value="COPPER TRANSPORT PROTEIN ATOX1"/>
    <property type="match status" value="1"/>
</dbReference>
<dbReference type="InParanoid" id="F4PB99"/>
<dbReference type="Pfam" id="PF00403">
    <property type="entry name" value="HMA"/>
    <property type="match status" value="1"/>
</dbReference>
<keyword evidence="5" id="KW-0406">Ion transport</keyword>
<dbReference type="InterPro" id="IPR051881">
    <property type="entry name" value="Copper_transport_ATOX1-like"/>
</dbReference>
<evidence type="ECO:0000256" key="7">
    <source>
        <dbReference type="ARBA" id="ARBA00038171"/>
    </source>
</evidence>
<evidence type="ECO:0000256" key="3">
    <source>
        <dbReference type="ARBA" id="ARBA00022796"/>
    </source>
</evidence>
<reference evidence="9 10" key="1">
    <citation type="submission" date="2009-12" db="EMBL/GenBank/DDBJ databases">
        <title>The draft genome of Batrachochytrium dendrobatidis.</title>
        <authorList>
            <consortium name="US DOE Joint Genome Institute (JGI-PGF)"/>
            <person name="Kuo A."/>
            <person name="Salamov A."/>
            <person name="Schmutz J."/>
            <person name="Lucas S."/>
            <person name="Pitluck S."/>
            <person name="Rosenblum E."/>
            <person name="Stajich J."/>
            <person name="Eisen M."/>
            <person name="Grigoriev I.V."/>
        </authorList>
    </citation>
    <scope>NUCLEOTIDE SEQUENCE [LARGE SCALE GENOMIC DNA]</scope>
    <source>
        <strain evidence="10">JAM81 / FGSC 10211</strain>
    </source>
</reference>
<dbReference type="STRING" id="684364.F4PB99"/>
<accession>F4PB99</accession>
<sequence>MTCSGCSSAIERILKKTEGVSSYDICIDTQIVQVKTTRSQQEIFDIIKKSGKPVEIQ</sequence>
<keyword evidence="1" id="KW-0813">Transport</keyword>